<dbReference type="EMBL" id="UZAJ01041557">
    <property type="protein sequence ID" value="VDP20232.1"/>
    <property type="molecule type" value="Genomic_DNA"/>
</dbReference>
<gene>
    <name evidence="1" type="ORF">OFLC_LOCUS15065</name>
</gene>
<dbReference type="AlphaFoldDB" id="A0A183I5Q3"/>
<name>A0A183I5Q3_9BILA</name>
<keyword evidence="2" id="KW-1185">Reference proteome</keyword>
<evidence type="ECO:0000313" key="2">
    <source>
        <dbReference type="Proteomes" id="UP000267606"/>
    </source>
</evidence>
<sequence length="53" mass="6270">MCFDILKFDEEGCKKRVESFNGEVCIEWRNMPRPEKNSLFPTAVIHFFSVCQL</sequence>
<dbReference type="Proteomes" id="UP000267606">
    <property type="component" value="Unassembled WGS sequence"/>
</dbReference>
<evidence type="ECO:0000313" key="1">
    <source>
        <dbReference type="EMBL" id="VDP20232.1"/>
    </source>
</evidence>
<reference evidence="1 2" key="2">
    <citation type="submission" date="2018-11" db="EMBL/GenBank/DDBJ databases">
        <authorList>
            <consortium name="Pathogen Informatics"/>
        </authorList>
    </citation>
    <scope>NUCLEOTIDE SEQUENCE [LARGE SCALE GENOMIC DNA]</scope>
</reference>
<protein>
    <submittedName>
        <fullName evidence="1 3">Uncharacterized protein</fullName>
    </submittedName>
</protein>
<proteinExistence type="predicted"/>
<dbReference type="WBParaSite" id="OFLC_0001507601-mRNA-1">
    <property type="protein sequence ID" value="OFLC_0001507601-mRNA-1"/>
    <property type="gene ID" value="OFLC_0001507601"/>
</dbReference>
<evidence type="ECO:0000313" key="3">
    <source>
        <dbReference type="WBParaSite" id="OFLC_0001507601-mRNA-1"/>
    </source>
</evidence>
<organism evidence="3">
    <name type="scientific">Onchocerca flexuosa</name>
    <dbReference type="NCBI Taxonomy" id="387005"/>
    <lineage>
        <taxon>Eukaryota</taxon>
        <taxon>Metazoa</taxon>
        <taxon>Ecdysozoa</taxon>
        <taxon>Nematoda</taxon>
        <taxon>Chromadorea</taxon>
        <taxon>Rhabditida</taxon>
        <taxon>Spirurina</taxon>
        <taxon>Spiruromorpha</taxon>
        <taxon>Filarioidea</taxon>
        <taxon>Onchocercidae</taxon>
        <taxon>Onchocerca</taxon>
    </lineage>
</organism>
<accession>A0A183I5Q3</accession>
<reference evidence="3" key="1">
    <citation type="submission" date="2016-06" db="UniProtKB">
        <authorList>
            <consortium name="WormBaseParasite"/>
        </authorList>
    </citation>
    <scope>IDENTIFICATION</scope>
</reference>